<dbReference type="OrthoDB" id="9796523at2"/>
<proteinExistence type="predicted"/>
<dbReference type="Pfam" id="PF13707">
    <property type="entry name" value="RloB"/>
    <property type="match status" value="1"/>
</dbReference>
<evidence type="ECO:0000313" key="1">
    <source>
        <dbReference type="EMBL" id="AWY42277.1"/>
    </source>
</evidence>
<name>A0A2Z4RMV4_PSEPU</name>
<dbReference type="InterPro" id="IPR025591">
    <property type="entry name" value="RloB"/>
</dbReference>
<gene>
    <name evidence="1" type="ORF">DKY63_21175</name>
</gene>
<organism evidence="1 2">
    <name type="scientific">Pseudomonas putida</name>
    <name type="common">Arthrobacter siderocapsulatus</name>
    <dbReference type="NCBI Taxonomy" id="303"/>
    <lineage>
        <taxon>Bacteria</taxon>
        <taxon>Pseudomonadati</taxon>
        <taxon>Pseudomonadota</taxon>
        <taxon>Gammaproteobacteria</taxon>
        <taxon>Pseudomonadales</taxon>
        <taxon>Pseudomonadaceae</taxon>
        <taxon>Pseudomonas</taxon>
    </lineage>
</organism>
<protein>
    <submittedName>
        <fullName evidence="1">RloB domain-containing protein</fullName>
    </submittedName>
</protein>
<dbReference type="AlphaFoldDB" id="A0A2Z4RMV4"/>
<accession>A0A2Z4RMV4</accession>
<reference evidence="1 2" key="1">
    <citation type="submission" date="2018-05" db="EMBL/GenBank/DDBJ databases">
        <title>Whole genome sequence of Pseudomonas putida JBC17.</title>
        <authorList>
            <person name="Lee Y.H."/>
            <person name="David K."/>
        </authorList>
    </citation>
    <scope>NUCLEOTIDE SEQUENCE [LARGE SCALE GENOMIC DNA]</scope>
    <source>
        <strain evidence="1 2">JBC17</strain>
    </source>
</reference>
<evidence type="ECO:0000313" key="2">
    <source>
        <dbReference type="Proteomes" id="UP000250299"/>
    </source>
</evidence>
<sequence>MGSEKSRSGKAAASFQRKKSTKEAGKRYLIVCEGSKTEPNYFRELRHDLRLKTATIEICGEECGSDPVSVYEYAVTVVEEEKGAKYDQVFCVIDKDDHKNLDEALEKIAKQGDGFTAILSYPCFEYWLLLHFVLHRNAFTKTGTKSIGAVALSELKKHDTTYDKGTKGTWIRYKDKLETALANSREIKKISDRSGNLNPSTSIHELVQLLVGMA</sequence>
<dbReference type="Proteomes" id="UP000250299">
    <property type="component" value="Chromosome"/>
</dbReference>
<dbReference type="RefSeq" id="WP_110965868.1">
    <property type="nucleotide sequence ID" value="NZ_CP029693.1"/>
</dbReference>
<dbReference type="EMBL" id="CP029693">
    <property type="protein sequence ID" value="AWY42277.1"/>
    <property type="molecule type" value="Genomic_DNA"/>
</dbReference>